<name>F9WQH7_TRYVY</name>
<proteinExistence type="predicted"/>
<reference evidence="2 3" key="1">
    <citation type="journal article" date="2012" name="Proc. Natl. Acad. Sci. U.S.A.">
        <title>Antigenic diversity is generated by distinct evolutionary mechanisms in African trypanosome species.</title>
        <authorList>
            <person name="Jackson A.P."/>
            <person name="Berry A."/>
            <person name="Aslett M."/>
            <person name="Allison H.C."/>
            <person name="Burton P."/>
            <person name="Vavrova-Anderson J."/>
            <person name="Brown R."/>
            <person name="Browne H."/>
            <person name="Corton N."/>
            <person name="Hauser H."/>
            <person name="Gamble J."/>
            <person name="Gilderthorp R."/>
            <person name="Marcello L."/>
            <person name="McQuillan J."/>
            <person name="Otto T.D."/>
            <person name="Quail M.A."/>
            <person name="Sanders M.J."/>
            <person name="van Tonder A."/>
            <person name="Ginger M.L."/>
            <person name="Field M.C."/>
            <person name="Barry J.D."/>
            <person name="Hertz-Fowler C."/>
            <person name="Berriman M."/>
        </authorList>
    </citation>
    <scope>NUCLEOTIDE SEQUENCE</scope>
    <source>
        <strain evidence="2 3">Y486</strain>
    </source>
</reference>
<dbReference type="AlphaFoldDB" id="F9WQH7"/>
<feature type="transmembrane region" description="Helical" evidence="1">
    <location>
        <begin position="343"/>
        <end position="361"/>
    </location>
</feature>
<keyword evidence="1" id="KW-1133">Transmembrane helix</keyword>
<feature type="transmembrane region" description="Helical" evidence="1">
    <location>
        <begin position="300"/>
        <end position="322"/>
    </location>
</feature>
<organism evidence="2 3">
    <name type="scientific">Trypanosoma vivax (strain Y486)</name>
    <dbReference type="NCBI Taxonomy" id="1055687"/>
    <lineage>
        <taxon>Eukaryota</taxon>
        <taxon>Discoba</taxon>
        <taxon>Euglenozoa</taxon>
        <taxon>Kinetoplastea</taxon>
        <taxon>Metakinetoplastina</taxon>
        <taxon>Trypanosomatida</taxon>
        <taxon>Trypanosomatidae</taxon>
        <taxon>Trypanosoma</taxon>
        <taxon>Duttonella</taxon>
    </lineage>
</organism>
<evidence type="ECO:0000313" key="2">
    <source>
        <dbReference type="EMBL" id="CCD19805.1"/>
    </source>
</evidence>
<accession>F9WQH7</accession>
<keyword evidence="1" id="KW-0812">Transmembrane</keyword>
<evidence type="ECO:0000313" key="3">
    <source>
        <dbReference type="Proteomes" id="UP000009027"/>
    </source>
</evidence>
<evidence type="ECO:0000256" key="1">
    <source>
        <dbReference type="SAM" id="Phobius"/>
    </source>
</evidence>
<keyword evidence="1" id="KW-0472">Membrane</keyword>
<sequence>MRRALNPDAGEFNPSLHVPMSEHFDSGSHITQSCHTSLQGTNPIAVVTQQFSPSAAEGHLPKSAHKYTEYTPGWYIMPTMQKLMECSSDFYKRSKVGNCKHLEFERFLRRCYFAAHSANRLSVSKLHMESQQPFWLSYPPSYFALAHDVIQEMELGVTHHPQNLHPATGKGKMSTMQYSLPYLATSSVVSPTSFHSEEASSFCSTNEKTTQYETLRKVYEENVQPLIPNSIRKQLACCARRESAVSREDVQKAMHFSLDVFFFFMRIQFLPYYDKDSGCSRSACAQFMTRLREHLLRADVHISFLSVILVLILISAVHRFATRQTQRAPNLKEELPGLQARQLFCRYFPALIVAFLTGSPLQSLEELVTSFAAGSDMECIVASRLCDAGAAEVQRLFALNHESATLWTCTLNEVIAFGMEHMTKISGCTSNATGYNSGDTFQLIEDSPLDEYLHIYRPTTLNCMLVSTNNRLYCLKTAEERTCNEGTMPGGQRDSVLDKDSCSQEFHCLSVQTSTTDTCKYFTLYFSLLALANMECFTHAQLSHLLTVLETCCAPGGELSALNAFATSAACESLPISAHELMKVVCTLVQGEKSQLLSQAVRSVREEVKKRDDSSPVSGV</sequence>
<protein>
    <submittedName>
        <fullName evidence="2">Uncharacterized protein</fullName>
    </submittedName>
</protein>
<dbReference type="VEuPathDB" id="TriTrypDB:TvY486_0025240"/>
<gene>
    <name evidence="2" type="ORF">TvY486_0025240</name>
</gene>
<dbReference type="Proteomes" id="UP000009027">
    <property type="component" value="Unassembled WGS sequence"/>
</dbReference>
<dbReference type="EMBL" id="CAEX01004155">
    <property type="protein sequence ID" value="CCD19805.1"/>
    <property type="molecule type" value="Genomic_DNA"/>
</dbReference>
<keyword evidence="3" id="KW-1185">Reference proteome</keyword>